<dbReference type="Gene3D" id="3.40.80.10">
    <property type="entry name" value="Peptidoglycan recognition protein-like"/>
    <property type="match status" value="1"/>
</dbReference>
<gene>
    <name evidence="2" type="ORF">FK268_09100</name>
</gene>
<dbReference type="GO" id="GO:0006032">
    <property type="term" value="P:chitin catabolic process"/>
    <property type="evidence" value="ECO:0007669"/>
    <property type="project" value="InterPro"/>
</dbReference>
<keyword evidence="3" id="KW-1185">Reference proteome</keyword>
<dbReference type="SUPFAM" id="SSF55846">
    <property type="entry name" value="N-acetylmuramoyl-L-alanine amidase-like"/>
    <property type="match status" value="1"/>
</dbReference>
<name>A0A5C5RRV2_9ACTN</name>
<protein>
    <recommendedName>
        <fullName evidence="1">N-acetylmuramoyl-L-alanine amidase domain-containing protein</fullName>
    </recommendedName>
</protein>
<dbReference type="SMART" id="SM00644">
    <property type="entry name" value="Ami_2"/>
    <property type="match status" value="1"/>
</dbReference>
<dbReference type="GO" id="GO:0004568">
    <property type="term" value="F:chitinase activity"/>
    <property type="evidence" value="ECO:0007669"/>
    <property type="project" value="InterPro"/>
</dbReference>
<evidence type="ECO:0000313" key="3">
    <source>
        <dbReference type="Proteomes" id="UP000319792"/>
    </source>
</evidence>
<reference evidence="2 3" key="2">
    <citation type="submission" date="2019-08" db="EMBL/GenBank/DDBJ databases">
        <title>Tsukamurella conjunctivitidis sp. nov., Tsukamurella assacharolytica sp. nov. and Tsukamurella sputae sp. nov. isolated from patients with conjunctivitis, bacteraemia (lymphoma) and respiratory infection (sputum) in Hong Kong.</title>
        <authorList>
            <person name="Fok K.M.N."/>
            <person name="Fong J.Y.H."/>
        </authorList>
    </citation>
    <scope>NUCLEOTIDE SEQUENCE [LARGE SCALE GENOMIC DNA]</scope>
    <source>
        <strain evidence="2 3">HKU70</strain>
    </source>
</reference>
<evidence type="ECO:0000313" key="2">
    <source>
        <dbReference type="EMBL" id="TWS25340.1"/>
    </source>
</evidence>
<comment type="caution">
    <text evidence="2">The sequence shown here is derived from an EMBL/GenBank/DDBJ whole genome shotgun (WGS) entry which is preliminary data.</text>
</comment>
<dbReference type="EMBL" id="VIGV01000002">
    <property type="protein sequence ID" value="TWS25340.1"/>
    <property type="molecule type" value="Genomic_DNA"/>
</dbReference>
<dbReference type="CDD" id="cd06583">
    <property type="entry name" value="PGRP"/>
    <property type="match status" value="1"/>
</dbReference>
<feature type="domain" description="N-acetylmuramoyl-L-alanine amidase" evidence="1">
    <location>
        <begin position="214"/>
        <end position="360"/>
    </location>
</feature>
<dbReference type="Pfam" id="PF00182">
    <property type="entry name" value="Glyco_hydro_19"/>
    <property type="match status" value="1"/>
</dbReference>
<sequence>MDAQTLAAAMGGSLGGPDAYARFVDGMNAAMVAADVTTPLRAAHWCAQIGHESGGLRWMAEIETSNPSWSWDRTRYRGRGPIQLTWQSNYRKFGQWCAARGYITDPELFVNQPELVEHPRWGFLAAAWYWLVGGPRPGQINAFADADDALAVSRCINGWVEGREPNGYADRCARLARVKQLGAALLPTGGPTMPDYGITKVMHGYNPNTGPDCTGNSNGPRRRTDFVVIHTQEGDGTAVSLANYLNNSATGSNPVSYNLTVDGTDTVEVVPVGEGPWAAGEANDIGVHICFAGSRAAWTRAEWLARGAALDRAAKAAAAACQQYGIPVAKIINGSGWNGTRGLAAHADFGQRGGGHTDPGPGFDWDDFIARVKRFTTNTGGTPMPNQPLDTQTAAGLTLDQLAGPGTARGENFPGWPQLGGRTVVNALAAIGEKLGIDGFKAVK</sequence>
<dbReference type="InterPro" id="IPR023346">
    <property type="entry name" value="Lysozyme-like_dom_sf"/>
</dbReference>
<dbReference type="Pfam" id="PF01510">
    <property type="entry name" value="Amidase_2"/>
    <property type="match status" value="1"/>
</dbReference>
<dbReference type="GO" id="GO:0008745">
    <property type="term" value="F:N-acetylmuramoyl-L-alanine amidase activity"/>
    <property type="evidence" value="ECO:0007669"/>
    <property type="project" value="InterPro"/>
</dbReference>
<dbReference type="RefSeq" id="WP_146433245.1">
    <property type="nucleotide sequence ID" value="NZ_VIGV01000002.1"/>
</dbReference>
<dbReference type="InterPro" id="IPR036505">
    <property type="entry name" value="Amidase/PGRP_sf"/>
</dbReference>
<evidence type="ECO:0000259" key="1">
    <source>
        <dbReference type="SMART" id="SM00644"/>
    </source>
</evidence>
<reference evidence="2 3" key="1">
    <citation type="submission" date="2019-06" db="EMBL/GenBank/DDBJ databases">
        <authorList>
            <person name="Teng J.L.L."/>
            <person name="Lee H.H."/>
            <person name="Lau S.K.P."/>
            <person name="Woo P.C.Y."/>
        </authorList>
    </citation>
    <scope>NUCLEOTIDE SEQUENCE [LARGE SCALE GENOMIC DNA]</scope>
    <source>
        <strain evidence="2 3">HKU70</strain>
    </source>
</reference>
<dbReference type="OrthoDB" id="3809801at2"/>
<dbReference type="SUPFAM" id="SSF53955">
    <property type="entry name" value="Lysozyme-like"/>
    <property type="match status" value="1"/>
</dbReference>
<dbReference type="InterPro" id="IPR000726">
    <property type="entry name" value="Glyco_hydro_19_cat"/>
</dbReference>
<proteinExistence type="predicted"/>
<accession>A0A5C5RRV2</accession>
<organism evidence="2 3">
    <name type="scientific">Tsukamurella sputi</name>
    <dbReference type="NCBI Taxonomy" id="2591848"/>
    <lineage>
        <taxon>Bacteria</taxon>
        <taxon>Bacillati</taxon>
        <taxon>Actinomycetota</taxon>
        <taxon>Actinomycetes</taxon>
        <taxon>Mycobacteriales</taxon>
        <taxon>Tsukamurellaceae</taxon>
        <taxon>Tsukamurella</taxon>
    </lineage>
</organism>
<dbReference type="AlphaFoldDB" id="A0A5C5RRV2"/>
<dbReference type="InterPro" id="IPR002502">
    <property type="entry name" value="Amidase_domain"/>
</dbReference>
<dbReference type="GO" id="GO:0009253">
    <property type="term" value="P:peptidoglycan catabolic process"/>
    <property type="evidence" value="ECO:0007669"/>
    <property type="project" value="InterPro"/>
</dbReference>
<dbReference type="Proteomes" id="UP000319792">
    <property type="component" value="Unassembled WGS sequence"/>
</dbReference>
<dbReference type="GO" id="GO:0016998">
    <property type="term" value="P:cell wall macromolecule catabolic process"/>
    <property type="evidence" value="ECO:0007669"/>
    <property type="project" value="InterPro"/>
</dbReference>
<dbReference type="Gene3D" id="1.10.530.10">
    <property type="match status" value="1"/>
</dbReference>